<reference evidence="1" key="1">
    <citation type="submission" date="2023-04" db="EMBL/GenBank/DDBJ databases">
        <title>Draft Genome sequencing of Naganishia species isolated from polar environments using Oxford Nanopore Technology.</title>
        <authorList>
            <person name="Leo P."/>
            <person name="Venkateswaran K."/>
        </authorList>
    </citation>
    <scope>NUCLEOTIDE SEQUENCE</scope>
    <source>
        <strain evidence="1">MNA-CCFEE 5261</strain>
    </source>
</reference>
<gene>
    <name evidence="1" type="ORF">QFC19_007407</name>
</gene>
<sequence>MEAPTNTISHDDAVASDDEDIEMPPKKGRRRSSIINENEVAAPGFAAVGMGHKASANKALLSDKRTLVDISTGKGALGKDATWDDFPNGRFGDSNSPAYGEIDGYGPSLKIHSPQEAIAKWGTPESTKDISKVFLNYLSGKINILPWVDAPLSAETALIQEELFELNDKGWFSLASQPSVNGARSSDKIFGWGPSNGFVFQKSFVEIFIPKEEWSTKLYPKLKHLIENLDITYYAGDSSGKIQSNLPVGPDSHNSKNAVTWGVFPLQEVLQPTIIDIESFRAWNEEAFHLWLEWARCYKKNSVSYNLLNSINGDYYLVSLIYHNFNDETGLWRALLE</sequence>
<dbReference type="EMBL" id="JASBWR010000097">
    <property type="protein sequence ID" value="KAJ9095918.1"/>
    <property type="molecule type" value="Genomic_DNA"/>
</dbReference>
<organism evidence="1 2">
    <name type="scientific">Naganishia cerealis</name>
    <dbReference type="NCBI Taxonomy" id="610337"/>
    <lineage>
        <taxon>Eukaryota</taxon>
        <taxon>Fungi</taxon>
        <taxon>Dikarya</taxon>
        <taxon>Basidiomycota</taxon>
        <taxon>Agaricomycotina</taxon>
        <taxon>Tremellomycetes</taxon>
        <taxon>Filobasidiales</taxon>
        <taxon>Filobasidiaceae</taxon>
        <taxon>Naganishia</taxon>
    </lineage>
</organism>
<keyword evidence="2" id="KW-1185">Reference proteome</keyword>
<dbReference type="Proteomes" id="UP001241377">
    <property type="component" value="Unassembled WGS sequence"/>
</dbReference>
<accession>A0ACC2V970</accession>
<proteinExistence type="predicted"/>
<evidence type="ECO:0000313" key="1">
    <source>
        <dbReference type="EMBL" id="KAJ9095918.1"/>
    </source>
</evidence>
<comment type="caution">
    <text evidence="1">The sequence shown here is derived from an EMBL/GenBank/DDBJ whole genome shotgun (WGS) entry which is preliminary data.</text>
</comment>
<protein>
    <submittedName>
        <fullName evidence="1">Uncharacterized protein</fullName>
    </submittedName>
</protein>
<name>A0ACC2V970_9TREE</name>
<evidence type="ECO:0000313" key="2">
    <source>
        <dbReference type="Proteomes" id="UP001241377"/>
    </source>
</evidence>